<dbReference type="EMBL" id="LT669839">
    <property type="protein sequence ID" value="SHD77208.1"/>
    <property type="molecule type" value="Genomic_DNA"/>
</dbReference>
<evidence type="ECO:0008006" key="4">
    <source>
        <dbReference type="Google" id="ProtNLM"/>
    </source>
</evidence>
<dbReference type="Proteomes" id="UP000245423">
    <property type="component" value="Chromosome 1"/>
</dbReference>
<keyword evidence="1" id="KW-0812">Transmembrane</keyword>
<gene>
    <name evidence="2" type="ORF">CUESP1_1847</name>
</gene>
<dbReference type="OrthoDB" id="1958093at2"/>
<protein>
    <recommendedName>
        <fullName evidence="4">DUF340 domain-containing protein</fullName>
    </recommendedName>
</protein>
<evidence type="ECO:0000313" key="3">
    <source>
        <dbReference type="Proteomes" id="UP000245423"/>
    </source>
</evidence>
<sequence length="101" mass="11402">MGIRLLIYLTIIAIGAILGYEEKISTNVGKKLNLIQNICLFFLLFIMGIRIGLDEKVIKSLLSIGYRAGIIAISTIFFTLLVIKILTRFIILKEGENRFEP</sequence>
<keyword evidence="1" id="KW-1133">Transmembrane helix</keyword>
<organism evidence="2 3">
    <name type="scientific">[Clostridium] ultunense Esp</name>
    <dbReference type="NCBI Taxonomy" id="1288971"/>
    <lineage>
        <taxon>Bacteria</taxon>
        <taxon>Bacillati</taxon>
        <taxon>Bacillota</taxon>
        <taxon>Tissierellia</taxon>
        <taxon>Tissierellales</taxon>
        <taxon>Tepidimicrobiaceae</taxon>
        <taxon>Schnuerera</taxon>
    </lineage>
</organism>
<dbReference type="InterPro" id="IPR005642">
    <property type="entry name" value="LysO"/>
</dbReference>
<dbReference type="GO" id="GO:0015661">
    <property type="term" value="F:L-lysine efflux transmembrane transporter activity"/>
    <property type="evidence" value="ECO:0007669"/>
    <property type="project" value="InterPro"/>
</dbReference>
<accession>M1ZLP9</accession>
<name>M1ZLP9_9FIRM</name>
<keyword evidence="1" id="KW-0472">Membrane</keyword>
<reference evidence="2 3" key="1">
    <citation type="submission" date="2016-11" db="EMBL/GenBank/DDBJ databases">
        <authorList>
            <person name="Manzoor S."/>
        </authorList>
    </citation>
    <scope>NUCLEOTIDE SEQUENCE [LARGE SCALE GENOMIC DNA]</scope>
    <source>
        <strain evidence="2">Clostridium ultunense strain Esp</strain>
    </source>
</reference>
<dbReference type="HOGENOM" id="CLU_168956_0_0_9"/>
<feature type="transmembrane region" description="Helical" evidence="1">
    <location>
        <begin position="64"/>
        <end position="83"/>
    </location>
</feature>
<dbReference type="RefSeq" id="WP_005587892.1">
    <property type="nucleotide sequence ID" value="NZ_LT669839.1"/>
</dbReference>
<dbReference type="AlphaFoldDB" id="M1ZLP9"/>
<evidence type="ECO:0000256" key="1">
    <source>
        <dbReference type="SAM" id="Phobius"/>
    </source>
</evidence>
<evidence type="ECO:0000313" key="2">
    <source>
        <dbReference type="EMBL" id="SHD77208.1"/>
    </source>
</evidence>
<keyword evidence="3" id="KW-1185">Reference proteome</keyword>
<dbReference type="Pfam" id="PF03956">
    <property type="entry name" value="Lys_export"/>
    <property type="match status" value="1"/>
</dbReference>
<feature type="transmembrane region" description="Helical" evidence="1">
    <location>
        <begin position="34"/>
        <end position="52"/>
    </location>
</feature>
<proteinExistence type="predicted"/>
<feature type="transmembrane region" description="Helical" evidence="1">
    <location>
        <begin position="6"/>
        <end position="22"/>
    </location>
</feature>